<keyword evidence="2" id="KW-1133">Transmembrane helix</keyword>
<feature type="transmembrane region" description="Helical" evidence="2">
    <location>
        <begin position="44"/>
        <end position="61"/>
    </location>
</feature>
<keyword evidence="5" id="KW-1185">Reference proteome</keyword>
<dbReference type="GO" id="GO:0008233">
    <property type="term" value="F:peptidase activity"/>
    <property type="evidence" value="ECO:0007669"/>
    <property type="project" value="UniProtKB-KW"/>
</dbReference>
<evidence type="ECO:0000256" key="1">
    <source>
        <dbReference type="ARBA" id="ARBA00009067"/>
    </source>
</evidence>
<keyword evidence="4" id="KW-0378">Hydrolase</keyword>
<dbReference type="RefSeq" id="WP_354369152.1">
    <property type="nucleotide sequence ID" value="NZ_JBEPLN010000021.1"/>
</dbReference>
<dbReference type="Pfam" id="PF02517">
    <property type="entry name" value="Rce1-like"/>
    <property type="match status" value="1"/>
</dbReference>
<name>A0ABV2JFU3_9STRE</name>
<dbReference type="InterPro" id="IPR003675">
    <property type="entry name" value="Rce1/LyrA-like_dom"/>
</dbReference>
<dbReference type="InterPro" id="IPR052710">
    <property type="entry name" value="CAAX_protease"/>
</dbReference>
<keyword evidence="4" id="KW-0645">Protease</keyword>
<evidence type="ECO:0000256" key="2">
    <source>
        <dbReference type="SAM" id="Phobius"/>
    </source>
</evidence>
<evidence type="ECO:0000313" key="5">
    <source>
        <dbReference type="Proteomes" id="UP001549037"/>
    </source>
</evidence>
<dbReference type="PANTHER" id="PTHR36435">
    <property type="entry name" value="SLR1288 PROTEIN"/>
    <property type="match status" value="1"/>
</dbReference>
<protein>
    <submittedName>
        <fullName evidence="4">Membrane protease YdiL (CAAX protease family)</fullName>
    </submittedName>
</protein>
<dbReference type="EMBL" id="JBEPLN010000021">
    <property type="protein sequence ID" value="MET3634641.1"/>
    <property type="molecule type" value="Genomic_DNA"/>
</dbReference>
<feature type="domain" description="CAAX prenyl protease 2/Lysostaphin resistance protein A-like" evidence="3">
    <location>
        <begin position="125"/>
        <end position="210"/>
    </location>
</feature>
<proteinExistence type="inferred from homology"/>
<feature type="transmembrane region" description="Helical" evidence="2">
    <location>
        <begin position="120"/>
        <end position="137"/>
    </location>
</feature>
<feature type="transmembrane region" description="Helical" evidence="2">
    <location>
        <begin position="149"/>
        <end position="168"/>
    </location>
</feature>
<keyword evidence="2" id="KW-0472">Membrane</keyword>
<comment type="caution">
    <text evidence="4">The sequence shown here is derived from an EMBL/GenBank/DDBJ whole genome shotgun (WGS) entry which is preliminary data.</text>
</comment>
<organism evidence="4 5">
    <name type="scientific">Streptococcus porcorum</name>
    <dbReference type="NCBI Taxonomy" id="701526"/>
    <lineage>
        <taxon>Bacteria</taxon>
        <taxon>Bacillati</taxon>
        <taxon>Bacillota</taxon>
        <taxon>Bacilli</taxon>
        <taxon>Lactobacillales</taxon>
        <taxon>Streptococcaceae</taxon>
        <taxon>Streptococcus</taxon>
    </lineage>
</organism>
<accession>A0ABV2JFU3</accession>
<dbReference type="Proteomes" id="UP001549037">
    <property type="component" value="Unassembled WGS sequence"/>
</dbReference>
<gene>
    <name evidence="4" type="ORF">ABID28_001287</name>
</gene>
<dbReference type="GO" id="GO:0006508">
    <property type="term" value="P:proteolysis"/>
    <property type="evidence" value="ECO:0007669"/>
    <property type="project" value="UniProtKB-KW"/>
</dbReference>
<feature type="transmembrane region" description="Helical" evidence="2">
    <location>
        <begin position="197"/>
        <end position="218"/>
    </location>
</feature>
<feature type="transmembrane region" description="Helical" evidence="2">
    <location>
        <begin position="73"/>
        <end position="100"/>
    </location>
</feature>
<feature type="transmembrane region" description="Helical" evidence="2">
    <location>
        <begin position="7"/>
        <end position="32"/>
    </location>
</feature>
<comment type="similarity">
    <text evidence="1">Belongs to the UPF0177 family.</text>
</comment>
<keyword evidence="2" id="KW-0812">Transmembrane</keyword>
<dbReference type="PANTHER" id="PTHR36435:SF1">
    <property type="entry name" value="CAAX AMINO TERMINAL PROTEASE FAMILY PROTEIN"/>
    <property type="match status" value="1"/>
</dbReference>
<sequence length="220" mass="24074">MNKVLSWLLRFFAVIGLWIVLTLPQVPLIAIIYGKKGFTEGQSFIVIGAFLLAILFYIWLARKQKVLDTDKKLDLRTLVLSVGVGYGSIILTNIIGTLIMTVEGANNTANQSAIEEMAKSVPLGVLFVMIVLGAPIMEELLFRGFVPKFLFKNKVLGLAIGSLLFALSHGPTNIGSFVLYAGMSAVLAVVVYKTDNILYSISLHAFNNFIGFLAIAFLQK</sequence>
<reference evidence="4 5" key="1">
    <citation type="submission" date="2024-06" db="EMBL/GenBank/DDBJ databases">
        <title>Genomic Encyclopedia of Type Strains, Phase IV (KMG-IV): sequencing the most valuable type-strain genomes for metagenomic binning, comparative biology and taxonomic classification.</title>
        <authorList>
            <person name="Goeker M."/>
        </authorList>
    </citation>
    <scope>NUCLEOTIDE SEQUENCE [LARGE SCALE GENOMIC DNA]</scope>
    <source>
        <strain evidence="4 5">DSM 28302</strain>
    </source>
</reference>
<evidence type="ECO:0000259" key="3">
    <source>
        <dbReference type="Pfam" id="PF02517"/>
    </source>
</evidence>
<evidence type="ECO:0000313" key="4">
    <source>
        <dbReference type="EMBL" id="MET3634641.1"/>
    </source>
</evidence>